<reference evidence="1" key="2">
    <citation type="submission" date="2025-08" db="UniProtKB">
        <authorList>
            <consortium name="Ensembl"/>
        </authorList>
    </citation>
    <scope>IDENTIFICATION</scope>
</reference>
<dbReference type="Proteomes" id="UP000016666">
    <property type="component" value="Chromosome 18"/>
</dbReference>
<reference evidence="1 2" key="1">
    <citation type="submission" date="2017-10" db="EMBL/GenBank/DDBJ databases">
        <title>A new Pekin duck reference genome.</title>
        <authorList>
            <person name="Hou Z.-C."/>
            <person name="Zhou Z.-K."/>
            <person name="Zhu F."/>
            <person name="Hou S.-S."/>
        </authorList>
    </citation>
    <scope>NUCLEOTIDE SEQUENCE [LARGE SCALE GENOMIC DNA]</scope>
</reference>
<accession>A0A493T9P8</accession>
<protein>
    <submittedName>
        <fullName evidence="1">Uncharacterized protein</fullName>
    </submittedName>
</protein>
<dbReference type="Ensembl" id="ENSAPLT00000019356.1">
    <property type="protein sequence ID" value="ENSAPLP00000022619.1"/>
    <property type="gene ID" value="ENSAPLG00000030789.1"/>
</dbReference>
<proteinExistence type="predicted"/>
<evidence type="ECO:0000313" key="2">
    <source>
        <dbReference type="Proteomes" id="UP000016666"/>
    </source>
</evidence>
<keyword evidence="2" id="KW-1185">Reference proteome</keyword>
<sequence>ERQEAPLILWARAEGCTPGSATAFPVALPESLGAAWGSARSQPTCLVLQLHRTPQRTLHKWLGKPKPGHNTESYRANIFQFVPPCDEVSCYLPTGEKWLTSGHCEVPSAARPSGPLVLAVEGVQ</sequence>
<evidence type="ECO:0000313" key="1">
    <source>
        <dbReference type="Ensembl" id="ENSAPLP00000022619.1"/>
    </source>
</evidence>
<reference evidence="1" key="3">
    <citation type="submission" date="2025-09" db="UniProtKB">
        <authorList>
            <consortium name="Ensembl"/>
        </authorList>
    </citation>
    <scope>IDENTIFICATION</scope>
</reference>
<name>A0A493T9P8_ANAPP</name>
<dbReference type="AlphaFoldDB" id="A0A493T9P8"/>
<organism evidence="1 2">
    <name type="scientific">Anas platyrhynchos platyrhynchos</name>
    <name type="common">Northern mallard</name>
    <dbReference type="NCBI Taxonomy" id="8840"/>
    <lineage>
        <taxon>Eukaryota</taxon>
        <taxon>Metazoa</taxon>
        <taxon>Chordata</taxon>
        <taxon>Craniata</taxon>
        <taxon>Vertebrata</taxon>
        <taxon>Euteleostomi</taxon>
        <taxon>Archelosauria</taxon>
        <taxon>Archosauria</taxon>
        <taxon>Dinosauria</taxon>
        <taxon>Saurischia</taxon>
        <taxon>Theropoda</taxon>
        <taxon>Coelurosauria</taxon>
        <taxon>Aves</taxon>
        <taxon>Neognathae</taxon>
        <taxon>Galloanserae</taxon>
        <taxon>Anseriformes</taxon>
        <taxon>Anatidae</taxon>
        <taxon>Anatinae</taxon>
        <taxon>Anas</taxon>
    </lineage>
</organism>